<dbReference type="OrthoDB" id="1096961at2"/>
<keyword evidence="7 8" id="KW-0998">Cell outer membrane</keyword>
<evidence type="ECO:0000256" key="5">
    <source>
        <dbReference type="ARBA" id="ARBA00023077"/>
    </source>
</evidence>
<dbReference type="PROSITE" id="PS52016">
    <property type="entry name" value="TONB_DEPENDENT_REC_3"/>
    <property type="match status" value="1"/>
</dbReference>
<dbReference type="Pfam" id="PF07715">
    <property type="entry name" value="Plug"/>
    <property type="match status" value="1"/>
</dbReference>
<evidence type="ECO:0000259" key="11">
    <source>
        <dbReference type="Pfam" id="PF00593"/>
    </source>
</evidence>
<dbReference type="InterPro" id="IPR012910">
    <property type="entry name" value="Plug_dom"/>
</dbReference>
<dbReference type="RefSeq" id="WP_084252227.1">
    <property type="nucleotide sequence ID" value="NZ_BDCR01000001.1"/>
</dbReference>
<dbReference type="SUPFAM" id="SSF56935">
    <property type="entry name" value="Porins"/>
    <property type="match status" value="1"/>
</dbReference>
<name>A0A161LD40_9BACT</name>
<comment type="caution">
    <text evidence="13">The sequence shown here is derived from an EMBL/GenBank/DDBJ whole genome shotgun (WGS) entry which is preliminary data.</text>
</comment>
<evidence type="ECO:0000256" key="9">
    <source>
        <dbReference type="RuleBase" id="RU003357"/>
    </source>
</evidence>
<feature type="signal peptide" evidence="10">
    <location>
        <begin position="1"/>
        <end position="21"/>
    </location>
</feature>
<dbReference type="Proteomes" id="UP000076586">
    <property type="component" value="Unassembled WGS sequence"/>
</dbReference>
<evidence type="ECO:0000256" key="6">
    <source>
        <dbReference type="ARBA" id="ARBA00023136"/>
    </source>
</evidence>
<dbReference type="InterPro" id="IPR008969">
    <property type="entry name" value="CarboxyPept-like_regulatory"/>
</dbReference>
<keyword evidence="14" id="KW-1185">Reference proteome</keyword>
<evidence type="ECO:0000256" key="4">
    <source>
        <dbReference type="ARBA" id="ARBA00022692"/>
    </source>
</evidence>
<dbReference type="STRING" id="681398.PJIAN_1565"/>
<keyword evidence="3 8" id="KW-1134">Transmembrane beta strand</keyword>
<sequence length="1078" mass="117458">MKKIKCLFLLLILCSFTAALAQQSGNVTGVITDEKGEAIIGAAVKLKGSTVGTVTDIDGKFSLKAPASSVLSISYVGYTSQEVSLNGRTSINVQLKEDTKKLDEVVVIGYGTVKKRDLTGAVSSVSGKDLAKNPVSNVTEALQGHLPGVNVLSQDGRPGATVSIKVRGGGSITQSNDPIFIVDGFPVSGISDIPADRIESIDVLKDASSTAIYGARGANGVILVTTKDAKGEKTSVTYSSYIQSKTAAKTLGVVDNAQDYVGYTWGYAGLLANTSTPTTSSYFPIGTTFFGLGTDPNAAANWAKYGTMKTHNYTNDLLRSTLSQNHNLSISGGSEKTKLLFEASYLNDKGIRINSGYERWNASLKVSHQLAKKMKMGLNLAYMQATTNGKNDVGNLASSYQYRPIEPLGDGSNYSGWGNGDANVDLSKNVVDIINNITQVNKDQNLRGQATLNWEIINGLILNDELGLGRSWSDDKYWDNGYNTAYKYAKLNESAGWNTRNAVTLNYKVPGLGKSNSLNLLAGQEVVLSNSNKTWIYGAGYPATFGFNDAFGQITMTDPSKGKDERGYTIGTPDRTLSYFGRANYSLLERYLLTATFRADGSTKFAPNNRWGYFPAAALAWRLSDEPFMASAKSWLDNLKVRLSYGESGADNISSSLWKDVWTPSTATVNGVVVTTYIPGSLLPNPNLKWETTISRNLGVDFGFWNNRLSGTVELYYNTNKDLLLRVPVDVTTGYQYQYQNMGKTSNKGIELSLNAGIIKSKDFNLKAGINYNYNINKIEQLAPGMITTYGQIFGSTTKLPTYEYQLIKGHSVGTLMSYHNTGYYSVNDFDYNASTKTYTLKSGVADFPLSVNYPGQKLFNLASGQKAFPGCLKLATNADGTATLNQYDMTPKHTGGFNLNGNYKNFDFSANFTWQIGGKIFNAQAMNDFYGNKDGSLGANHFAYFSNSYRLWEVKDGQMTYYSDPDNLNRINANASYALPTFENAIMLDNWVEDASFLRLATLTIGYTLPKSLLKKLTIQNVRVYATGNNLFCLTGYSGLDPEVDSVTSSGNFPTPGVDFSSYPRARTFTLGLSVTF</sequence>
<feature type="chain" id="PRO_5007824601" evidence="10">
    <location>
        <begin position="22"/>
        <end position="1078"/>
    </location>
</feature>
<evidence type="ECO:0000313" key="13">
    <source>
        <dbReference type="EMBL" id="GAT61975.1"/>
    </source>
</evidence>
<dbReference type="Pfam" id="PF00593">
    <property type="entry name" value="TonB_dep_Rec_b-barrel"/>
    <property type="match status" value="1"/>
</dbReference>
<dbReference type="InterPro" id="IPR037066">
    <property type="entry name" value="Plug_dom_sf"/>
</dbReference>
<keyword evidence="10" id="KW-0732">Signal</keyword>
<dbReference type="Gene3D" id="2.60.40.1120">
    <property type="entry name" value="Carboxypeptidase-like, regulatory domain"/>
    <property type="match status" value="1"/>
</dbReference>
<evidence type="ECO:0000256" key="8">
    <source>
        <dbReference type="PROSITE-ProRule" id="PRU01360"/>
    </source>
</evidence>
<reference evidence="14" key="1">
    <citation type="submission" date="2016-04" db="EMBL/GenBank/DDBJ databases">
        <title>Draft genome sequence of Paludibacter jiangxiensis strain NM7.</title>
        <authorList>
            <person name="Qiu Y."/>
            <person name="Matsuura N."/>
            <person name="Ohashi A."/>
            <person name="Tourlousse M.D."/>
            <person name="Sekiguchi Y."/>
        </authorList>
    </citation>
    <scope>NUCLEOTIDE SEQUENCE [LARGE SCALE GENOMIC DNA]</scope>
    <source>
        <strain evidence="14">NM7</strain>
    </source>
</reference>
<feature type="domain" description="TonB-dependent receptor-like beta-barrel" evidence="11">
    <location>
        <begin position="411"/>
        <end position="863"/>
    </location>
</feature>
<dbReference type="FunFam" id="2.170.130.10:FF:000008">
    <property type="entry name" value="SusC/RagA family TonB-linked outer membrane protein"/>
    <property type="match status" value="1"/>
</dbReference>
<evidence type="ECO:0000256" key="10">
    <source>
        <dbReference type="SAM" id="SignalP"/>
    </source>
</evidence>
<comment type="similarity">
    <text evidence="8 9">Belongs to the TonB-dependent receptor family.</text>
</comment>
<reference evidence="14" key="2">
    <citation type="journal article" date="2017" name="Genome Announc.">
        <title>Draft genome sequence of Paludibacter jiangxiensis NM7(T), a propionate-producing fermentative bacterium.</title>
        <authorList>
            <person name="Qiu Y.-L."/>
            <person name="Tourlousse D.M."/>
            <person name="Matsuura N."/>
            <person name="Ohashi A."/>
            <person name="Sekiguchi Y."/>
        </authorList>
    </citation>
    <scope>NUCLEOTIDE SEQUENCE [LARGE SCALE GENOMIC DNA]</scope>
    <source>
        <strain evidence="14">NM7</strain>
    </source>
</reference>
<dbReference type="InterPro" id="IPR023997">
    <property type="entry name" value="TonB-dep_OMP_SusC/RagA_CS"/>
</dbReference>
<dbReference type="Gene3D" id="2.170.130.10">
    <property type="entry name" value="TonB-dependent receptor, plug domain"/>
    <property type="match status" value="1"/>
</dbReference>
<dbReference type="InterPro" id="IPR023996">
    <property type="entry name" value="TonB-dep_OMP_SusC/RagA"/>
</dbReference>
<keyword evidence="4 8" id="KW-0812">Transmembrane</keyword>
<comment type="subcellular location">
    <subcellularLocation>
        <location evidence="1 8">Cell outer membrane</location>
        <topology evidence="1 8">Multi-pass membrane protein</topology>
    </subcellularLocation>
</comment>
<evidence type="ECO:0000256" key="1">
    <source>
        <dbReference type="ARBA" id="ARBA00004571"/>
    </source>
</evidence>
<accession>A0A161LD40</accession>
<dbReference type="Pfam" id="PF13715">
    <property type="entry name" value="CarbopepD_reg_2"/>
    <property type="match status" value="1"/>
</dbReference>
<evidence type="ECO:0000256" key="7">
    <source>
        <dbReference type="ARBA" id="ARBA00023237"/>
    </source>
</evidence>
<evidence type="ECO:0000256" key="2">
    <source>
        <dbReference type="ARBA" id="ARBA00022448"/>
    </source>
</evidence>
<keyword evidence="6 8" id="KW-0472">Membrane</keyword>
<evidence type="ECO:0000313" key="14">
    <source>
        <dbReference type="Proteomes" id="UP000076586"/>
    </source>
</evidence>
<keyword evidence="5 9" id="KW-0798">TonB box</keyword>
<dbReference type="InterPro" id="IPR036942">
    <property type="entry name" value="Beta-barrel_TonB_sf"/>
</dbReference>
<feature type="domain" description="TonB-dependent receptor plug" evidence="12">
    <location>
        <begin position="114"/>
        <end position="221"/>
    </location>
</feature>
<evidence type="ECO:0000259" key="12">
    <source>
        <dbReference type="Pfam" id="PF07715"/>
    </source>
</evidence>
<dbReference type="NCBIfam" id="TIGR04057">
    <property type="entry name" value="SusC_RagA_signa"/>
    <property type="match status" value="1"/>
</dbReference>
<dbReference type="EMBL" id="BDCR01000001">
    <property type="protein sequence ID" value="GAT61975.1"/>
    <property type="molecule type" value="Genomic_DNA"/>
</dbReference>
<gene>
    <name evidence="13" type="ORF">PJIAN_1565</name>
</gene>
<organism evidence="13 14">
    <name type="scientific">Paludibacter jiangxiensis</name>
    <dbReference type="NCBI Taxonomy" id="681398"/>
    <lineage>
        <taxon>Bacteria</taxon>
        <taxon>Pseudomonadati</taxon>
        <taxon>Bacteroidota</taxon>
        <taxon>Bacteroidia</taxon>
        <taxon>Bacteroidales</taxon>
        <taxon>Paludibacteraceae</taxon>
        <taxon>Paludibacter</taxon>
    </lineage>
</organism>
<evidence type="ECO:0000256" key="3">
    <source>
        <dbReference type="ARBA" id="ARBA00022452"/>
    </source>
</evidence>
<dbReference type="InterPro" id="IPR000531">
    <property type="entry name" value="Beta-barrel_TonB"/>
</dbReference>
<dbReference type="AlphaFoldDB" id="A0A161LD40"/>
<protein>
    <submittedName>
        <fullName evidence="13">TonB-linked outer membrane protein, SusC/RagA family</fullName>
    </submittedName>
</protein>
<dbReference type="Gene3D" id="2.40.170.20">
    <property type="entry name" value="TonB-dependent receptor, beta-barrel domain"/>
    <property type="match status" value="1"/>
</dbReference>
<dbReference type="InterPro" id="IPR039426">
    <property type="entry name" value="TonB-dep_rcpt-like"/>
</dbReference>
<proteinExistence type="inferred from homology"/>
<dbReference type="GO" id="GO:0009279">
    <property type="term" value="C:cell outer membrane"/>
    <property type="evidence" value="ECO:0007669"/>
    <property type="project" value="UniProtKB-SubCell"/>
</dbReference>
<dbReference type="NCBIfam" id="TIGR04056">
    <property type="entry name" value="OMP_RagA_SusC"/>
    <property type="match status" value="1"/>
</dbReference>
<dbReference type="FunFam" id="2.60.40.1120:FF:000003">
    <property type="entry name" value="Outer membrane protein Omp121"/>
    <property type="match status" value="1"/>
</dbReference>
<keyword evidence="2 8" id="KW-0813">Transport</keyword>
<dbReference type="SUPFAM" id="SSF49464">
    <property type="entry name" value="Carboxypeptidase regulatory domain-like"/>
    <property type="match status" value="1"/>
</dbReference>